<evidence type="ECO:0000313" key="1">
    <source>
        <dbReference type="EMBL" id="RKI91141.1"/>
    </source>
</evidence>
<dbReference type="PANTHER" id="PTHR38451:SF1">
    <property type="entry name" value="TRNA (ADENINE(22)-N(1))-METHYLTRANSFERASE"/>
    <property type="match status" value="1"/>
</dbReference>
<dbReference type="OrthoDB" id="5881184at2"/>
<dbReference type="AlphaFoldDB" id="A0A3A9AU94"/>
<dbReference type="EMBL" id="RAYQ01000011">
    <property type="protein sequence ID" value="RKI91141.1"/>
    <property type="molecule type" value="Genomic_DNA"/>
</dbReference>
<keyword evidence="1" id="KW-0489">Methyltransferase</keyword>
<dbReference type="GO" id="GO:0032259">
    <property type="term" value="P:methylation"/>
    <property type="evidence" value="ECO:0007669"/>
    <property type="project" value="UniProtKB-KW"/>
</dbReference>
<dbReference type="InterPro" id="IPR006901">
    <property type="entry name" value="TrmK"/>
</dbReference>
<reference evidence="1 2" key="1">
    <citation type="submission" date="2018-09" db="EMBL/GenBank/DDBJ databases">
        <title>Murine metabolic-syndrome-specific gut microbial biobank.</title>
        <authorList>
            <person name="Liu C."/>
        </authorList>
    </citation>
    <scope>NUCLEOTIDE SEQUENCE [LARGE SCALE GENOMIC DNA]</scope>
    <source>
        <strain evidence="1 2">0.1xD8-82</strain>
    </source>
</reference>
<dbReference type="Proteomes" id="UP000280696">
    <property type="component" value="Unassembled WGS sequence"/>
</dbReference>
<dbReference type="Gene3D" id="3.40.50.150">
    <property type="entry name" value="Vaccinia Virus protein VP39"/>
    <property type="match status" value="1"/>
</dbReference>
<proteinExistence type="predicted"/>
<dbReference type="Gene3D" id="1.10.287.1890">
    <property type="match status" value="1"/>
</dbReference>
<protein>
    <submittedName>
        <fullName evidence="1">SAM-dependent methyltransferase</fullName>
    </submittedName>
</protein>
<keyword evidence="2" id="KW-1185">Reference proteome</keyword>
<dbReference type="PIRSF" id="PIRSF018637">
    <property type="entry name" value="TrmK"/>
    <property type="match status" value="1"/>
</dbReference>
<dbReference type="CDD" id="cd02440">
    <property type="entry name" value="AdoMet_MTases"/>
    <property type="match status" value="1"/>
</dbReference>
<dbReference type="Pfam" id="PF12847">
    <property type="entry name" value="Methyltransf_18"/>
    <property type="match status" value="1"/>
</dbReference>
<keyword evidence="1" id="KW-0808">Transferase</keyword>
<gene>
    <name evidence="1" type="ORF">D7V94_11645</name>
</gene>
<name>A0A3A9AU94_9FIRM</name>
<dbReference type="InterPro" id="IPR029063">
    <property type="entry name" value="SAM-dependent_MTases_sf"/>
</dbReference>
<sequence length="242" mass="27442">MEGRITLSDRLKAVANMVTRNHRVVDVGCDHGYVPIYLVQRGISPEVIAMDIKEGPLQRAREHVDRAELGAYIALRRSDGLSAYKPGEADTLICAGMGGRLMRKILEAEPQKTEDFKEIILQPQSEIPVFRKFLKDRGYAVCQEDMVWEDGKFYPVIKAVQGDMGPLPYEEEICYRFGPVLLQKKNPTLIMYLKKEWESSLKLKAELSAAGESSRAQQRLWELEKDIAALKKAAKICDCRLI</sequence>
<dbReference type="SUPFAM" id="SSF53335">
    <property type="entry name" value="S-adenosyl-L-methionine-dependent methyltransferases"/>
    <property type="match status" value="1"/>
</dbReference>
<accession>A0A3A9AU94</accession>
<dbReference type="RefSeq" id="WP_120469915.1">
    <property type="nucleotide sequence ID" value="NZ_CATAJS010000116.1"/>
</dbReference>
<dbReference type="GO" id="GO:0160105">
    <property type="term" value="F:tRNA (adenine(22)-N1)-methyltransferase activity"/>
    <property type="evidence" value="ECO:0007669"/>
    <property type="project" value="InterPro"/>
</dbReference>
<evidence type="ECO:0000313" key="2">
    <source>
        <dbReference type="Proteomes" id="UP000280696"/>
    </source>
</evidence>
<dbReference type="PANTHER" id="PTHR38451">
    <property type="entry name" value="TRNA (ADENINE(22)-N(1))-METHYLTRANSFERASE"/>
    <property type="match status" value="1"/>
</dbReference>
<organism evidence="1 2">
    <name type="scientific">Parablautia intestinalis</name>
    <dbReference type="NCBI Taxonomy" id="2320100"/>
    <lineage>
        <taxon>Bacteria</taxon>
        <taxon>Bacillati</taxon>
        <taxon>Bacillota</taxon>
        <taxon>Clostridia</taxon>
        <taxon>Lachnospirales</taxon>
        <taxon>Lachnospiraceae</taxon>
        <taxon>Parablautia</taxon>
    </lineage>
</organism>
<comment type="caution">
    <text evidence="1">The sequence shown here is derived from an EMBL/GenBank/DDBJ whole genome shotgun (WGS) entry which is preliminary data.</text>
</comment>